<keyword evidence="3 6" id="KW-0812">Transmembrane</keyword>
<evidence type="ECO:0000313" key="9">
    <source>
        <dbReference type="Proteomes" id="UP000060390"/>
    </source>
</evidence>
<accession>A0A0F7PBY3</accession>
<dbReference type="Gene3D" id="1.20.1260.100">
    <property type="entry name" value="TspO/MBR protein"/>
    <property type="match status" value="1"/>
</dbReference>
<dbReference type="EMBL" id="CP008874">
    <property type="protein sequence ID" value="AKH98237.1"/>
    <property type="molecule type" value="Genomic_DNA"/>
</dbReference>
<feature type="transmembrane region" description="Helical" evidence="6">
    <location>
        <begin position="91"/>
        <end position="114"/>
    </location>
</feature>
<evidence type="ECO:0000313" key="10">
    <source>
        <dbReference type="Proteomes" id="UP000069906"/>
    </source>
</evidence>
<dbReference type="PATRIC" id="fig|1604004.4.peg.1845"/>
<evidence type="ECO:0000256" key="1">
    <source>
        <dbReference type="ARBA" id="ARBA00004141"/>
    </source>
</evidence>
<evidence type="ECO:0000256" key="2">
    <source>
        <dbReference type="ARBA" id="ARBA00007524"/>
    </source>
</evidence>
<feature type="transmembrane region" description="Helical" evidence="6">
    <location>
        <begin position="16"/>
        <end position="39"/>
    </location>
</feature>
<dbReference type="PANTHER" id="PTHR10057:SF0">
    <property type="entry name" value="TRANSLOCATOR PROTEIN"/>
    <property type="match status" value="1"/>
</dbReference>
<keyword evidence="10" id="KW-1185">Reference proteome</keyword>
<dbReference type="CDD" id="cd15904">
    <property type="entry name" value="TSPO_MBR"/>
    <property type="match status" value="1"/>
</dbReference>
<dbReference type="PANTHER" id="PTHR10057">
    <property type="entry name" value="PERIPHERAL-TYPE BENZODIAZEPINE RECEPTOR"/>
    <property type="match status" value="1"/>
</dbReference>
<dbReference type="OrthoDB" id="212929at2157"/>
<keyword evidence="4 6" id="KW-1133">Transmembrane helix</keyword>
<dbReference type="InterPro" id="IPR004307">
    <property type="entry name" value="TspO_MBR"/>
</dbReference>
<dbReference type="KEGG" id="hsf:HLASA_1751"/>
<feature type="transmembrane region" description="Helical" evidence="6">
    <location>
        <begin position="59"/>
        <end position="79"/>
    </location>
</feature>
<organism evidence="7 10">
    <name type="scientific">Halanaeroarchaeum sulfurireducens</name>
    <dbReference type="NCBI Taxonomy" id="1604004"/>
    <lineage>
        <taxon>Archaea</taxon>
        <taxon>Methanobacteriati</taxon>
        <taxon>Methanobacteriota</taxon>
        <taxon>Stenosarchaea group</taxon>
        <taxon>Halobacteria</taxon>
        <taxon>Halobacteriales</taxon>
        <taxon>Halobacteriaceae</taxon>
        <taxon>Halanaeroarchaeum</taxon>
    </lineage>
</organism>
<dbReference type="RefSeq" id="WP_050048911.1">
    <property type="nucleotide sequence ID" value="NZ_CP008874.1"/>
</dbReference>
<comment type="similarity">
    <text evidence="2">Belongs to the TspO/BZRP family.</text>
</comment>
<keyword evidence="5 6" id="KW-0472">Membrane</keyword>
<dbReference type="Proteomes" id="UP000069906">
    <property type="component" value="Chromosome"/>
</dbReference>
<reference evidence="7 10" key="1">
    <citation type="journal article" date="2015" name="ISME J.">
        <title>Elemental sulfur and acetate can support life of a novel strictly anaerobic haloarchaeon.</title>
        <authorList>
            <person name="Sorokin D.Y."/>
            <person name="Kublanov I.V."/>
            <person name="Gavrilov S.N."/>
            <person name="Rojo D."/>
            <person name="Roman P."/>
            <person name="Golyshin P.N."/>
            <person name="Slepak V.Z."/>
            <person name="Smedile F."/>
            <person name="Ferrer M."/>
            <person name="Messina E."/>
            <person name="La Cono V."/>
            <person name="Yakimov M.M."/>
        </authorList>
    </citation>
    <scope>NUCLEOTIDE SEQUENCE [LARGE SCALE GENOMIC DNA]</scope>
    <source>
        <strain evidence="7 10">HSR2</strain>
    </source>
</reference>
<gene>
    <name evidence="7" type="primary">tspO</name>
    <name evidence="8" type="ORF">HLASA_1751</name>
    <name evidence="7" type="ORF">HLASF_1765</name>
</gene>
<dbReference type="HOGENOM" id="CLU_091805_2_0_2"/>
<dbReference type="AlphaFoldDB" id="A0A0F7PBY3"/>
<evidence type="ECO:0000256" key="5">
    <source>
        <dbReference type="ARBA" id="ARBA00023136"/>
    </source>
</evidence>
<evidence type="ECO:0000256" key="6">
    <source>
        <dbReference type="SAM" id="Phobius"/>
    </source>
</evidence>
<dbReference type="Proteomes" id="UP000060390">
    <property type="component" value="Chromosome"/>
</dbReference>
<sequence>MASNSRLWSLPNRRPWLSLLFAIIGTELVGASGSIFTSMGLSTWYPTLTRPAIAPPDWIFAPVWTVLFALMGVAVWLVWRKASGERAHAARLALALFAGHFVVNIAWSAVYFGLQSLRGGLVVIVVLWALIVATIGAFARVDRRAGLLLVPYLAWVSFAAYLNYAFWAVN</sequence>
<reference evidence="8 9" key="3">
    <citation type="journal article" date="2016" name="Stand. Genomic Sci.">
        <title>Complete genome sequence of 'Halanaeroarchaeum sulfurireducens' M27-SA2, a sulfur-reducing and acetate-oxidizing haloarchaeon from the deep-sea hypersaline anoxic lake Medee.</title>
        <authorList>
            <person name="Messina E."/>
            <person name="Sorokin D.Y."/>
            <person name="Kublanov I.V."/>
            <person name="Toshchakov S."/>
            <person name="Lopatina A."/>
            <person name="Arcadi E."/>
            <person name="Smedile F."/>
            <person name="La Spada G."/>
            <person name="La Cono V."/>
            <person name="Yakimov M.M."/>
        </authorList>
    </citation>
    <scope>NUCLEOTIDE SEQUENCE [LARGE SCALE GENOMIC DNA]</scope>
    <source>
        <strain evidence="8 9">M27-SA2</strain>
    </source>
</reference>
<name>A0A0F7PBY3_9EURY</name>
<protein>
    <submittedName>
        <fullName evidence="7">Integral membrane protein</fullName>
    </submittedName>
</protein>
<proteinExistence type="inferred from homology"/>
<dbReference type="GeneID" id="26011086"/>
<dbReference type="InterPro" id="IPR038330">
    <property type="entry name" value="TspO/MBR-related_sf"/>
</dbReference>
<dbReference type="PIRSF" id="PIRSF005859">
    <property type="entry name" value="PBR"/>
    <property type="match status" value="1"/>
</dbReference>
<evidence type="ECO:0000256" key="4">
    <source>
        <dbReference type="ARBA" id="ARBA00022989"/>
    </source>
</evidence>
<dbReference type="GO" id="GO:0016020">
    <property type="term" value="C:membrane"/>
    <property type="evidence" value="ECO:0007669"/>
    <property type="project" value="UniProtKB-SubCell"/>
</dbReference>
<evidence type="ECO:0000313" key="8">
    <source>
        <dbReference type="EMBL" id="ALG82631.1"/>
    </source>
</evidence>
<dbReference type="FunFam" id="1.20.1260.100:FF:000001">
    <property type="entry name" value="translocator protein 2"/>
    <property type="match status" value="1"/>
</dbReference>
<dbReference type="Pfam" id="PF03073">
    <property type="entry name" value="TspO_MBR"/>
    <property type="match status" value="1"/>
</dbReference>
<evidence type="ECO:0000313" key="7">
    <source>
        <dbReference type="EMBL" id="AKH98237.1"/>
    </source>
</evidence>
<comment type="subcellular location">
    <subcellularLocation>
        <location evidence="1">Membrane</location>
        <topology evidence="1">Multi-pass membrane protein</topology>
    </subcellularLocation>
</comment>
<feature type="transmembrane region" description="Helical" evidence="6">
    <location>
        <begin position="146"/>
        <end position="167"/>
    </location>
</feature>
<dbReference type="GO" id="GO:0033013">
    <property type="term" value="P:tetrapyrrole metabolic process"/>
    <property type="evidence" value="ECO:0007669"/>
    <property type="project" value="UniProtKB-ARBA"/>
</dbReference>
<reference evidence="9" key="2">
    <citation type="submission" date="2015-05" db="EMBL/GenBank/DDBJ databases">
        <title>Complete genome sequence of Halanaeroarchaeum sulfurireducens type strain M27-SA2, a sulfate-reducer haloarchaeon from marine anoxic lake Medee.</title>
        <authorList>
            <person name="Messina E."/>
            <person name="Kublanov I.V."/>
            <person name="Toshchakov S."/>
            <person name="Arcadi E."/>
            <person name="La Spada G."/>
            <person name="La Cono V."/>
            <person name="Yakimov M.M."/>
        </authorList>
    </citation>
    <scope>NUCLEOTIDE SEQUENCE [LARGE SCALE GENOMIC DNA]</scope>
    <source>
        <strain evidence="9">M27-SA2</strain>
    </source>
</reference>
<evidence type="ECO:0000256" key="3">
    <source>
        <dbReference type="ARBA" id="ARBA00022692"/>
    </source>
</evidence>
<feature type="transmembrane region" description="Helical" evidence="6">
    <location>
        <begin position="120"/>
        <end position="139"/>
    </location>
</feature>
<dbReference type="KEGG" id="hsu:HLASF_1765"/>
<dbReference type="EMBL" id="CP011564">
    <property type="protein sequence ID" value="ALG82631.1"/>
    <property type="molecule type" value="Genomic_DNA"/>
</dbReference>